<gene>
    <name evidence="10" type="ORF">DI396_08850</name>
</gene>
<dbReference type="CDD" id="cd00082">
    <property type="entry name" value="HisKA"/>
    <property type="match status" value="1"/>
</dbReference>
<evidence type="ECO:0000259" key="9">
    <source>
        <dbReference type="PROSITE" id="PS50110"/>
    </source>
</evidence>
<feature type="coiled-coil region" evidence="7">
    <location>
        <begin position="58"/>
        <end position="88"/>
    </location>
</feature>
<dbReference type="SMART" id="SM00388">
    <property type="entry name" value="HisKA"/>
    <property type="match status" value="1"/>
</dbReference>
<dbReference type="Pfam" id="PF00512">
    <property type="entry name" value="HisKA"/>
    <property type="match status" value="1"/>
</dbReference>
<evidence type="ECO:0000256" key="3">
    <source>
        <dbReference type="ARBA" id="ARBA00022553"/>
    </source>
</evidence>
<evidence type="ECO:0000256" key="2">
    <source>
        <dbReference type="ARBA" id="ARBA00012438"/>
    </source>
</evidence>
<dbReference type="SUPFAM" id="SSF52172">
    <property type="entry name" value="CheY-like"/>
    <property type="match status" value="1"/>
</dbReference>
<dbReference type="RefSeq" id="WP_110796035.1">
    <property type="nucleotide sequence ID" value="NZ_KZ826484.1"/>
</dbReference>
<dbReference type="Gene3D" id="1.10.287.130">
    <property type="match status" value="1"/>
</dbReference>
<dbReference type="Pfam" id="PF02518">
    <property type="entry name" value="HATPase_c"/>
    <property type="match status" value="1"/>
</dbReference>
<dbReference type="EC" id="2.7.13.3" evidence="2"/>
<keyword evidence="4" id="KW-0808">Transferase</keyword>
<sequence length="738" mass="82110">MVHTLLDPADSLERQHEKLLQITDALMRRVEQVTNDSGAAYAQFERAALLEGQVRQRTQDLERVLDLLNESNARLAEANRATEAARSDLTAAIEAVEEGFALFSPDNLLVLYNLRFSMHLGDLKEQLFPGMSFAEYVDAVSSSTSIDLRSAEERIAWRKMRLERHKDEHAIFNVKLVGNRWVQVSAHRTPDGGTVILQTDVTDIMRLERQARDKLMDQQAIMIRATLDHLNQGVGIFDKDTHLVGWNHRIGQLLALPASQFRFGAHFDTLFDRMQDRLIFPKTMPREAVLDWVNAPKKRRALSFELKHKSGAILDFFAQEMPDRGFVVSLTDITAEREAAKRLFEANALLEERVAARTLELEHALSAAERANASKSRFVAAASHDLLQPLSAAKLYVASLAETDRDPIEQDTVRKAFGALESVENIIEALLDISKLDAGTAGLEQTAVPLGRVLARLRDEFAPHAQMKGLDFRVVGTSAMVYSNPLFISRILQNLIANAIRYTQSGRVLVGVRRNGGSVRLEVWDTGPGIAEEHQSAIFQEFHRLDTSASAPEGLGLGLAIVERACTRLGHQLSLWSVPGQGTGFFVNMQRFEGDNALPVAAPTPRRERKLTESGLIVLLVENDAEVRRAISLLLGKWNAAVLDVHSGDEAMELLDEIQIKPDAMLIDYQLDNGENGLNVVARLRQTYGDIPARIISANRSSELRQSCAEMKVELMAKPLDARHLEAFLATTVPVDLG</sequence>
<feature type="modified residue" description="4-aspartylphosphate" evidence="6">
    <location>
        <position position="668"/>
    </location>
</feature>
<keyword evidence="11" id="KW-1185">Reference proteome</keyword>
<dbReference type="PANTHER" id="PTHR43047:SF9">
    <property type="entry name" value="HISTIDINE KINASE"/>
    <property type="match status" value="1"/>
</dbReference>
<dbReference type="PROSITE" id="PS50109">
    <property type="entry name" value="HIS_KIN"/>
    <property type="match status" value="1"/>
</dbReference>
<dbReference type="Proteomes" id="UP000248012">
    <property type="component" value="Unassembled WGS sequence"/>
</dbReference>
<reference evidence="10 11" key="1">
    <citation type="submission" date="2018-05" db="EMBL/GenBank/DDBJ databases">
        <title>Oceanovita maritima gen. nov., sp. nov., a marine bacterium in the family Rhodobacteraceae isolated from surface seawater of Lundu port Xiamen, China.</title>
        <authorList>
            <person name="Hetharua B.H."/>
            <person name="Min D."/>
            <person name="Liao H."/>
            <person name="Tian Y."/>
        </authorList>
    </citation>
    <scope>NUCLEOTIDE SEQUENCE [LARGE SCALE GENOMIC DNA]</scope>
    <source>
        <strain evidence="10 11">FSX-11</strain>
    </source>
</reference>
<dbReference type="SUPFAM" id="SSF47384">
    <property type="entry name" value="Homodimeric domain of signal transducing histidine kinase"/>
    <property type="match status" value="1"/>
</dbReference>
<dbReference type="Gene3D" id="3.40.50.2300">
    <property type="match status" value="1"/>
</dbReference>
<dbReference type="InterPro" id="IPR003661">
    <property type="entry name" value="HisK_dim/P_dom"/>
</dbReference>
<dbReference type="Pfam" id="PF00072">
    <property type="entry name" value="Response_reg"/>
    <property type="match status" value="1"/>
</dbReference>
<dbReference type="InterPro" id="IPR036097">
    <property type="entry name" value="HisK_dim/P_sf"/>
</dbReference>
<dbReference type="GO" id="GO:0005886">
    <property type="term" value="C:plasma membrane"/>
    <property type="evidence" value="ECO:0007669"/>
    <property type="project" value="TreeGrafter"/>
</dbReference>
<dbReference type="InterPro" id="IPR004358">
    <property type="entry name" value="Sig_transdc_His_kin-like_C"/>
</dbReference>
<dbReference type="FunFam" id="3.30.565.10:FF:000049">
    <property type="entry name" value="Two-component sensor histidine kinase"/>
    <property type="match status" value="1"/>
</dbReference>
<evidence type="ECO:0000256" key="7">
    <source>
        <dbReference type="SAM" id="Coils"/>
    </source>
</evidence>
<evidence type="ECO:0000259" key="8">
    <source>
        <dbReference type="PROSITE" id="PS50109"/>
    </source>
</evidence>
<name>A0A2V4MQD1_9RHOB</name>
<evidence type="ECO:0000256" key="6">
    <source>
        <dbReference type="PROSITE-ProRule" id="PRU00169"/>
    </source>
</evidence>
<evidence type="ECO:0000256" key="4">
    <source>
        <dbReference type="ARBA" id="ARBA00022679"/>
    </source>
</evidence>
<feature type="domain" description="Histidine kinase" evidence="8">
    <location>
        <begin position="381"/>
        <end position="593"/>
    </location>
</feature>
<dbReference type="PROSITE" id="PS50110">
    <property type="entry name" value="RESPONSE_REGULATORY"/>
    <property type="match status" value="1"/>
</dbReference>
<dbReference type="CDD" id="cd00156">
    <property type="entry name" value="REC"/>
    <property type="match status" value="1"/>
</dbReference>
<dbReference type="Pfam" id="PF12860">
    <property type="entry name" value="PAS_7"/>
    <property type="match status" value="2"/>
</dbReference>
<dbReference type="PRINTS" id="PR00344">
    <property type="entry name" value="BCTRLSENSOR"/>
</dbReference>
<evidence type="ECO:0000313" key="10">
    <source>
        <dbReference type="EMBL" id="PYC47729.1"/>
    </source>
</evidence>
<comment type="caution">
    <text evidence="10">The sequence shown here is derived from an EMBL/GenBank/DDBJ whole genome shotgun (WGS) entry which is preliminary data.</text>
</comment>
<dbReference type="PANTHER" id="PTHR43047">
    <property type="entry name" value="TWO-COMPONENT HISTIDINE PROTEIN KINASE"/>
    <property type="match status" value="1"/>
</dbReference>
<organism evidence="10 11">
    <name type="scientific">Litorivita pollutaquae</name>
    <dbReference type="NCBI Taxonomy" id="2200892"/>
    <lineage>
        <taxon>Bacteria</taxon>
        <taxon>Pseudomonadati</taxon>
        <taxon>Pseudomonadota</taxon>
        <taxon>Alphaproteobacteria</taxon>
        <taxon>Rhodobacterales</taxon>
        <taxon>Paracoccaceae</taxon>
        <taxon>Litorivita</taxon>
    </lineage>
</organism>
<accession>A0A2V4MQD1</accession>
<dbReference type="SUPFAM" id="SSF55874">
    <property type="entry name" value="ATPase domain of HSP90 chaperone/DNA topoisomerase II/histidine kinase"/>
    <property type="match status" value="1"/>
</dbReference>
<evidence type="ECO:0000256" key="1">
    <source>
        <dbReference type="ARBA" id="ARBA00000085"/>
    </source>
</evidence>
<evidence type="ECO:0000256" key="5">
    <source>
        <dbReference type="ARBA" id="ARBA00022777"/>
    </source>
</evidence>
<dbReference type="GO" id="GO:0000155">
    <property type="term" value="F:phosphorelay sensor kinase activity"/>
    <property type="evidence" value="ECO:0007669"/>
    <property type="project" value="InterPro"/>
</dbReference>
<evidence type="ECO:0000313" key="11">
    <source>
        <dbReference type="Proteomes" id="UP000248012"/>
    </source>
</evidence>
<keyword evidence="3 6" id="KW-0597">Phosphoprotein</keyword>
<dbReference type="InterPro" id="IPR005467">
    <property type="entry name" value="His_kinase_dom"/>
</dbReference>
<comment type="catalytic activity">
    <reaction evidence="1">
        <text>ATP + protein L-histidine = ADP + protein N-phospho-L-histidine.</text>
        <dbReference type="EC" id="2.7.13.3"/>
    </reaction>
</comment>
<dbReference type="InterPro" id="IPR036890">
    <property type="entry name" value="HATPase_C_sf"/>
</dbReference>
<dbReference type="EMBL" id="QFVT01000005">
    <property type="protein sequence ID" value="PYC47729.1"/>
    <property type="molecule type" value="Genomic_DNA"/>
</dbReference>
<dbReference type="CDD" id="cd00075">
    <property type="entry name" value="HATPase"/>
    <property type="match status" value="1"/>
</dbReference>
<keyword evidence="7" id="KW-0175">Coiled coil</keyword>
<dbReference type="InterPro" id="IPR001789">
    <property type="entry name" value="Sig_transdc_resp-reg_receiver"/>
</dbReference>
<dbReference type="OrthoDB" id="9764438at2"/>
<dbReference type="SMART" id="SM00387">
    <property type="entry name" value="HATPase_c"/>
    <property type="match status" value="1"/>
</dbReference>
<keyword evidence="5 10" id="KW-0418">Kinase</keyword>
<dbReference type="InterPro" id="IPR003594">
    <property type="entry name" value="HATPase_dom"/>
</dbReference>
<dbReference type="AlphaFoldDB" id="A0A2V4MQD1"/>
<feature type="domain" description="Response regulatory" evidence="9">
    <location>
        <begin position="617"/>
        <end position="733"/>
    </location>
</feature>
<dbReference type="Gene3D" id="3.30.450.20">
    <property type="entry name" value="PAS domain"/>
    <property type="match status" value="2"/>
</dbReference>
<proteinExistence type="predicted"/>
<dbReference type="InterPro" id="IPR011006">
    <property type="entry name" value="CheY-like_superfamily"/>
</dbReference>
<dbReference type="Gene3D" id="3.30.565.10">
    <property type="entry name" value="Histidine kinase-like ATPase, C-terminal domain"/>
    <property type="match status" value="1"/>
</dbReference>
<dbReference type="GO" id="GO:0009927">
    <property type="term" value="F:histidine phosphotransfer kinase activity"/>
    <property type="evidence" value="ECO:0007669"/>
    <property type="project" value="TreeGrafter"/>
</dbReference>
<protein>
    <recommendedName>
        <fullName evidence="2">histidine kinase</fullName>
        <ecNumber evidence="2">2.7.13.3</ecNumber>
    </recommendedName>
</protein>
<dbReference type="SMART" id="SM00448">
    <property type="entry name" value="REC"/>
    <property type="match status" value="1"/>
</dbReference>